<sequence>LLSLGDDPSEFVILYGVNHAVTGKATYSSCSVYGEKILNGVGAVASPELVGTAEDYLPGHPEAKYLYVWKISRSDADDAHTLKVPWDVKAYGVELQEEAFIGFRMYLEPATKVGPIWSEIIYDRAIHFSPNTS</sequence>
<dbReference type="AlphaFoldDB" id="X1EHI5"/>
<protein>
    <submittedName>
        <fullName evidence="1">Uncharacterized protein</fullName>
    </submittedName>
</protein>
<reference evidence="1" key="1">
    <citation type="journal article" date="2014" name="Front. Microbiol.">
        <title>High frequency of phylogenetically diverse reductive dehalogenase-homologous genes in deep subseafloor sedimentary metagenomes.</title>
        <authorList>
            <person name="Kawai M."/>
            <person name="Futagami T."/>
            <person name="Toyoda A."/>
            <person name="Takaki Y."/>
            <person name="Nishi S."/>
            <person name="Hori S."/>
            <person name="Arai W."/>
            <person name="Tsubouchi T."/>
            <person name="Morono Y."/>
            <person name="Uchiyama I."/>
            <person name="Ito T."/>
            <person name="Fujiyama A."/>
            <person name="Inagaki F."/>
            <person name="Takami H."/>
        </authorList>
    </citation>
    <scope>NUCLEOTIDE SEQUENCE</scope>
    <source>
        <strain evidence="1">Expedition CK06-06</strain>
    </source>
</reference>
<name>X1EHI5_9ZZZZ</name>
<gene>
    <name evidence="1" type="ORF">S03H2_04282</name>
</gene>
<proteinExistence type="predicted"/>
<evidence type="ECO:0000313" key="1">
    <source>
        <dbReference type="EMBL" id="GAH19835.1"/>
    </source>
</evidence>
<accession>X1EHI5</accession>
<comment type="caution">
    <text evidence="1">The sequence shown here is derived from an EMBL/GenBank/DDBJ whole genome shotgun (WGS) entry which is preliminary data.</text>
</comment>
<organism evidence="1">
    <name type="scientific">marine sediment metagenome</name>
    <dbReference type="NCBI Taxonomy" id="412755"/>
    <lineage>
        <taxon>unclassified sequences</taxon>
        <taxon>metagenomes</taxon>
        <taxon>ecological metagenomes</taxon>
    </lineage>
</organism>
<dbReference type="EMBL" id="BARU01001680">
    <property type="protein sequence ID" value="GAH19835.1"/>
    <property type="molecule type" value="Genomic_DNA"/>
</dbReference>
<feature type="non-terminal residue" evidence="1">
    <location>
        <position position="1"/>
    </location>
</feature>